<dbReference type="EMBL" id="JARJCW010000037">
    <property type="protein sequence ID" value="KAJ7207182.1"/>
    <property type="molecule type" value="Genomic_DNA"/>
</dbReference>
<dbReference type="PANTHER" id="PTHR11685">
    <property type="entry name" value="RBR FAMILY RING FINGER AND IBR DOMAIN-CONTAINING"/>
    <property type="match status" value="1"/>
</dbReference>
<dbReference type="InterPro" id="IPR017907">
    <property type="entry name" value="Znf_RING_CS"/>
</dbReference>
<feature type="domain" description="RING-type" evidence="10">
    <location>
        <begin position="176"/>
        <end position="213"/>
    </location>
</feature>
<evidence type="ECO:0000256" key="4">
    <source>
        <dbReference type="ARBA" id="ARBA00022723"/>
    </source>
</evidence>
<name>A0AAD6VE92_9AGAR</name>
<dbReference type="CDD" id="cd22584">
    <property type="entry name" value="Rcat_RBR_unk"/>
    <property type="match status" value="1"/>
</dbReference>
<evidence type="ECO:0000256" key="3">
    <source>
        <dbReference type="ARBA" id="ARBA00022679"/>
    </source>
</evidence>
<gene>
    <name evidence="12" type="ORF">GGX14DRAFT_366730</name>
</gene>
<evidence type="ECO:0000256" key="6">
    <source>
        <dbReference type="ARBA" id="ARBA00022771"/>
    </source>
</evidence>
<dbReference type="SUPFAM" id="SSF57850">
    <property type="entry name" value="RING/U-box"/>
    <property type="match status" value="2"/>
</dbReference>
<dbReference type="InterPro" id="IPR044066">
    <property type="entry name" value="TRIAD_supradom"/>
</dbReference>
<dbReference type="InterPro" id="IPR001841">
    <property type="entry name" value="Znf_RING"/>
</dbReference>
<dbReference type="PROSITE" id="PS50089">
    <property type="entry name" value="ZF_RING_2"/>
    <property type="match status" value="1"/>
</dbReference>
<sequence>MSTLLELDTATAALISQLVLQDIDEIRSSSKGKASERSPPSDEEYALQAFAEETQNALRFFQDLKLARSFDHALEVDQPVLAVLSVVEEGARDDRRYAEALQNEQPLPAQSEIQRLMEDPEFVQLRLNRFVLCSCDVDDADLRLEADTEAVDVEDNNLLQVAHRDRIRERPLRVQCVICGEGLPLSASFVAPCGHFYCSECISDLARSCIGDESLFPLQCCRQPLQMEGRGGVFAQLEPRLGRSLREKATEFGTPSANRVYCPHPTCSAFLGSTAHHTTDVKCERCGTDVCVSCKQNTHPGERCGENEALEQLKALAKEQRWQTCPGCARIIDLQQGCFHMTCLCRTEFCYVCAALWKHCECPQWEEVRLLDTAEQRVENEMGVRARVAAPENFERRVQERVDRLRYEHDCVNGHRWRKRNGRGRCEHCNDTLPFYLWLCRSCGIAVCVRCAQNRL</sequence>
<evidence type="ECO:0000313" key="13">
    <source>
        <dbReference type="Proteomes" id="UP001219525"/>
    </source>
</evidence>
<keyword evidence="5" id="KW-0677">Repeat</keyword>
<keyword evidence="8" id="KW-0862">Zinc</keyword>
<evidence type="ECO:0000259" key="10">
    <source>
        <dbReference type="PROSITE" id="PS50089"/>
    </source>
</evidence>
<dbReference type="PROSITE" id="PS51873">
    <property type="entry name" value="TRIAD"/>
    <property type="match status" value="1"/>
</dbReference>
<evidence type="ECO:0000256" key="1">
    <source>
        <dbReference type="ARBA" id="ARBA00001798"/>
    </source>
</evidence>
<organism evidence="12 13">
    <name type="scientific">Mycena pura</name>
    <dbReference type="NCBI Taxonomy" id="153505"/>
    <lineage>
        <taxon>Eukaryota</taxon>
        <taxon>Fungi</taxon>
        <taxon>Dikarya</taxon>
        <taxon>Basidiomycota</taxon>
        <taxon>Agaricomycotina</taxon>
        <taxon>Agaricomycetes</taxon>
        <taxon>Agaricomycetidae</taxon>
        <taxon>Agaricales</taxon>
        <taxon>Marasmiineae</taxon>
        <taxon>Mycenaceae</taxon>
        <taxon>Mycena</taxon>
    </lineage>
</organism>
<comment type="caution">
    <text evidence="12">The sequence shown here is derived from an EMBL/GenBank/DDBJ whole genome shotgun (WGS) entry which is preliminary data.</text>
</comment>
<evidence type="ECO:0000256" key="9">
    <source>
        <dbReference type="PROSITE-ProRule" id="PRU00175"/>
    </source>
</evidence>
<evidence type="ECO:0000256" key="7">
    <source>
        <dbReference type="ARBA" id="ARBA00022786"/>
    </source>
</evidence>
<dbReference type="GO" id="GO:0061630">
    <property type="term" value="F:ubiquitin protein ligase activity"/>
    <property type="evidence" value="ECO:0007669"/>
    <property type="project" value="UniProtKB-EC"/>
</dbReference>
<keyword evidence="4" id="KW-0479">Metal-binding</keyword>
<keyword evidence="6 9" id="KW-0863">Zinc-finger</keyword>
<protein>
    <recommendedName>
        <fullName evidence="2">RBR-type E3 ubiquitin transferase</fullName>
        <ecNumber evidence="2">2.3.2.31</ecNumber>
    </recommendedName>
</protein>
<dbReference type="GO" id="GO:0008270">
    <property type="term" value="F:zinc ion binding"/>
    <property type="evidence" value="ECO:0007669"/>
    <property type="project" value="UniProtKB-KW"/>
</dbReference>
<dbReference type="Pfam" id="PF01485">
    <property type="entry name" value="IBR"/>
    <property type="match status" value="2"/>
</dbReference>
<dbReference type="SMART" id="SM00647">
    <property type="entry name" value="IBR"/>
    <property type="match status" value="2"/>
</dbReference>
<comment type="catalytic activity">
    <reaction evidence="1">
        <text>[E2 ubiquitin-conjugating enzyme]-S-ubiquitinyl-L-cysteine + [acceptor protein]-L-lysine = [E2 ubiquitin-conjugating enzyme]-L-cysteine + [acceptor protein]-N(6)-ubiquitinyl-L-lysine.</text>
        <dbReference type="EC" id="2.3.2.31"/>
    </reaction>
</comment>
<dbReference type="Gene3D" id="1.20.120.1750">
    <property type="match status" value="1"/>
</dbReference>
<dbReference type="Gene3D" id="3.30.40.10">
    <property type="entry name" value="Zinc/RING finger domain, C3HC4 (zinc finger)"/>
    <property type="match status" value="1"/>
</dbReference>
<evidence type="ECO:0000259" key="11">
    <source>
        <dbReference type="PROSITE" id="PS51873"/>
    </source>
</evidence>
<feature type="domain" description="RING-type" evidence="11">
    <location>
        <begin position="172"/>
        <end position="366"/>
    </location>
</feature>
<dbReference type="Proteomes" id="UP001219525">
    <property type="component" value="Unassembled WGS sequence"/>
</dbReference>
<evidence type="ECO:0000313" key="12">
    <source>
        <dbReference type="EMBL" id="KAJ7207182.1"/>
    </source>
</evidence>
<keyword evidence="13" id="KW-1185">Reference proteome</keyword>
<keyword evidence="3" id="KW-0808">Transferase</keyword>
<evidence type="ECO:0000256" key="2">
    <source>
        <dbReference type="ARBA" id="ARBA00012251"/>
    </source>
</evidence>
<dbReference type="PROSITE" id="PS00518">
    <property type="entry name" value="ZF_RING_1"/>
    <property type="match status" value="1"/>
</dbReference>
<keyword evidence="7" id="KW-0833">Ubl conjugation pathway</keyword>
<dbReference type="AlphaFoldDB" id="A0AAD6VE92"/>
<dbReference type="GO" id="GO:0016567">
    <property type="term" value="P:protein ubiquitination"/>
    <property type="evidence" value="ECO:0007669"/>
    <property type="project" value="InterPro"/>
</dbReference>
<dbReference type="InterPro" id="IPR031127">
    <property type="entry name" value="E3_UB_ligase_RBR"/>
</dbReference>
<dbReference type="InterPro" id="IPR013083">
    <property type="entry name" value="Znf_RING/FYVE/PHD"/>
</dbReference>
<dbReference type="InterPro" id="IPR002867">
    <property type="entry name" value="IBR_dom"/>
</dbReference>
<reference evidence="12" key="1">
    <citation type="submission" date="2023-03" db="EMBL/GenBank/DDBJ databases">
        <title>Massive genome expansion in bonnet fungi (Mycena s.s.) driven by repeated elements and novel gene families across ecological guilds.</title>
        <authorList>
            <consortium name="Lawrence Berkeley National Laboratory"/>
            <person name="Harder C.B."/>
            <person name="Miyauchi S."/>
            <person name="Viragh M."/>
            <person name="Kuo A."/>
            <person name="Thoen E."/>
            <person name="Andreopoulos B."/>
            <person name="Lu D."/>
            <person name="Skrede I."/>
            <person name="Drula E."/>
            <person name="Henrissat B."/>
            <person name="Morin E."/>
            <person name="Kohler A."/>
            <person name="Barry K."/>
            <person name="LaButti K."/>
            <person name="Morin E."/>
            <person name="Salamov A."/>
            <person name="Lipzen A."/>
            <person name="Mereny Z."/>
            <person name="Hegedus B."/>
            <person name="Baldrian P."/>
            <person name="Stursova M."/>
            <person name="Weitz H."/>
            <person name="Taylor A."/>
            <person name="Grigoriev I.V."/>
            <person name="Nagy L.G."/>
            <person name="Martin F."/>
            <person name="Kauserud H."/>
        </authorList>
    </citation>
    <scope>NUCLEOTIDE SEQUENCE</scope>
    <source>
        <strain evidence="12">9144</strain>
    </source>
</reference>
<evidence type="ECO:0000256" key="5">
    <source>
        <dbReference type="ARBA" id="ARBA00022737"/>
    </source>
</evidence>
<evidence type="ECO:0000256" key="8">
    <source>
        <dbReference type="ARBA" id="ARBA00022833"/>
    </source>
</evidence>
<proteinExistence type="predicted"/>
<accession>A0AAD6VE92</accession>
<dbReference type="EC" id="2.3.2.31" evidence="2"/>